<proteinExistence type="predicted"/>
<protein>
    <submittedName>
        <fullName evidence="2">Uncharacterized protein</fullName>
    </submittedName>
</protein>
<evidence type="ECO:0000313" key="2">
    <source>
        <dbReference type="EMBL" id="MFB0834279.1"/>
    </source>
</evidence>
<accession>A0ABV4UMB9</accession>
<reference evidence="2 3" key="1">
    <citation type="submission" date="2024-09" db="EMBL/GenBank/DDBJ databases">
        <authorList>
            <person name="Salinas-Garcia M.A."/>
            <person name="Prieme A."/>
        </authorList>
    </citation>
    <scope>NUCLEOTIDE SEQUENCE [LARGE SCALE GENOMIC DNA]</scope>
    <source>
        <strain evidence="2 3">DSM 21081</strain>
    </source>
</reference>
<organism evidence="2 3">
    <name type="scientific">Arthrobacter halodurans</name>
    <dbReference type="NCBI Taxonomy" id="516699"/>
    <lineage>
        <taxon>Bacteria</taxon>
        <taxon>Bacillati</taxon>
        <taxon>Actinomycetota</taxon>
        <taxon>Actinomycetes</taxon>
        <taxon>Micrococcales</taxon>
        <taxon>Micrococcaceae</taxon>
        <taxon>Arthrobacter</taxon>
    </lineage>
</organism>
<dbReference type="RefSeq" id="WP_373971447.1">
    <property type="nucleotide sequence ID" value="NZ_JBHDLJ010000004.1"/>
</dbReference>
<feature type="compositionally biased region" description="Basic residues" evidence="1">
    <location>
        <begin position="119"/>
        <end position="129"/>
    </location>
</feature>
<sequence length="141" mass="16073">MDSPGLTTRQVADYWAVHRYTGPKHGNYEHQEGFSDALDGMIIGNANSLLVFRQLMDAARTSDERAELLTGYLRNIPWKDDPDFAFWLRSIETSSPADAETFALIRRYSENAELPYKSVVHRPRKKGPRWPKDDATGVEDS</sequence>
<feature type="region of interest" description="Disordered" evidence="1">
    <location>
        <begin position="119"/>
        <end position="141"/>
    </location>
</feature>
<dbReference type="EMBL" id="JBHDLJ010000004">
    <property type="protein sequence ID" value="MFB0834279.1"/>
    <property type="molecule type" value="Genomic_DNA"/>
</dbReference>
<dbReference type="Proteomes" id="UP001575652">
    <property type="component" value="Unassembled WGS sequence"/>
</dbReference>
<keyword evidence="3" id="KW-1185">Reference proteome</keyword>
<gene>
    <name evidence="2" type="ORF">ACETWP_06750</name>
</gene>
<evidence type="ECO:0000256" key="1">
    <source>
        <dbReference type="SAM" id="MobiDB-lite"/>
    </source>
</evidence>
<name>A0ABV4UMB9_9MICC</name>
<comment type="caution">
    <text evidence="2">The sequence shown here is derived from an EMBL/GenBank/DDBJ whole genome shotgun (WGS) entry which is preliminary data.</text>
</comment>
<evidence type="ECO:0000313" key="3">
    <source>
        <dbReference type="Proteomes" id="UP001575652"/>
    </source>
</evidence>